<feature type="compositionally biased region" description="Polar residues" evidence="2">
    <location>
        <begin position="931"/>
        <end position="944"/>
    </location>
</feature>
<keyword evidence="5" id="KW-1185">Reference proteome</keyword>
<dbReference type="InterPro" id="IPR042849">
    <property type="entry name" value="ARHGEF33"/>
</dbReference>
<reference evidence="4 5" key="1">
    <citation type="journal article" date="2013" name="Nature">
        <title>Insights into bilaterian evolution from three spiralian genomes.</title>
        <authorList>
            <person name="Simakov O."/>
            <person name="Marletaz F."/>
            <person name="Cho S.J."/>
            <person name="Edsinger-Gonzales E."/>
            <person name="Havlak P."/>
            <person name="Hellsten U."/>
            <person name="Kuo D.H."/>
            <person name="Larsson T."/>
            <person name="Lv J."/>
            <person name="Arendt D."/>
            <person name="Savage R."/>
            <person name="Osoegawa K."/>
            <person name="de Jong P."/>
            <person name="Grimwood J."/>
            <person name="Chapman J.A."/>
            <person name="Shapiro H."/>
            <person name="Aerts A."/>
            <person name="Otillar R.P."/>
            <person name="Terry A.Y."/>
            <person name="Boore J.L."/>
            <person name="Grigoriev I.V."/>
            <person name="Lindberg D.R."/>
            <person name="Seaver E.C."/>
            <person name="Weisblat D.A."/>
            <person name="Putnam N.H."/>
            <person name="Rokhsar D.S."/>
        </authorList>
    </citation>
    <scope>NUCLEOTIDE SEQUENCE [LARGE SCALE GENOMIC DNA]</scope>
</reference>
<dbReference type="OrthoDB" id="245697at2759"/>
<feature type="region of interest" description="Disordered" evidence="2">
    <location>
        <begin position="608"/>
        <end position="762"/>
    </location>
</feature>
<evidence type="ECO:0000313" key="4">
    <source>
        <dbReference type="EMBL" id="ESP02289.1"/>
    </source>
</evidence>
<dbReference type="PANTHER" id="PTHR46944">
    <property type="entry name" value="RHO GUANINE NUCLEOTIDE EXCHANGE FACTOR 33"/>
    <property type="match status" value="1"/>
</dbReference>
<feature type="region of interest" description="Disordered" evidence="2">
    <location>
        <begin position="148"/>
        <end position="171"/>
    </location>
</feature>
<dbReference type="InterPro" id="IPR035899">
    <property type="entry name" value="DBL_dom_sf"/>
</dbReference>
<gene>
    <name evidence="4" type="ORF">LOTGIDRAFT_172169</name>
</gene>
<dbReference type="CTD" id="20242017"/>
<keyword evidence="1" id="KW-0175">Coiled coil</keyword>
<dbReference type="GeneID" id="20242017"/>
<dbReference type="Gene3D" id="1.20.900.10">
    <property type="entry name" value="Dbl homology (DH) domain"/>
    <property type="match status" value="1"/>
</dbReference>
<evidence type="ECO:0000259" key="3">
    <source>
        <dbReference type="PROSITE" id="PS50010"/>
    </source>
</evidence>
<feature type="region of interest" description="Disordered" evidence="2">
    <location>
        <begin position="911"/>
        <end position="944"/>
    </location>
</feature>
<evidence type="ECO:0000313" key="5">
    <source>
        <dbReference type="Proteomes" id="UP000030746"/>
    </source>
</evidence>
<dbReference type="GO" id="GO:0005085">
    <property type="term" value="F:guanyl-nucleotide exchange factor activity"/>
    <property type="evidence" value="ECO:0007669"/>
    <property type="project" value="InterPro"/>
</dbReference>
<feature type="region of interest" description="Disordered" evidence="2">
    <location>
        <begin position="202"/>
        <end position="241"/>
    </location>
</feature>
<feature type="compositionally biased region" description="Basic and acidic residues" evidence="2">
    <location>
        <begin position="684"/>
        <end position="723"/>
    </location>
</feature>
<feature type="region of interest" description="Disordered" evidence="2">
    <location>
        <begin position="840"/>
        <end position="864"/>
    </location>
</feature>
<feature type="region of interest" description="Disordered" evidence="2">
    <location>
        <begin position="468"/>
        <end position="490"/>
    </location>
</feature>
<evidence type="ECO:0000256" key="1">
    <source>
        <dbReference type="SAM" id="Coils"/>
    </source>
</evidence>
<dbReference type="Pfam" id="PF00621">
    <property type="entry name" value="RhoGEF"/>
    <property type="match status" value="1"/>
</dbReference>
<dbReference type="AlphaFoldDB" id="V4AE40"/>
<protein>
    <recommendedName>
        <fullName evidence="3">DH domain-containing protein</fullName>
    </recommendedName>
</protein>
<proteinExistence type="predicted"/>
<name>V4AE40_LOTGI</name>
<dbReference type="HOGENOM" id="CLU_287908_0_0_1"/>
<dbReference type="OMA" id="LEHANMV"/>
<feature type="compositionally biased region" description="Basic and acidic residues" evidence="2">
    <location>
        <begin position="628"/>
        <end position="638"/>
    </location>
</feature>
<feature type="compositionally biased region" description="Polar residues" evidence="2">
    <location>
        <begin position="840"/>
        <end position="855"/>
    </location>
</feature>
<feature type="compositionally biased region" description="Polar residues" evidence="2">
    <location>
        <begin position="211"/>
        <end position="225"/>
    </location>
</feature>
<dbReference type="SMART" id="SM00325">
    <property type="entry name" value="RhoGEF"/>
    <property type="match status" value="1"/>
</dbReference>
<sequence length="1069" mass="122429">MSKNSLDSMEAISENGLAEQLASVQEMVQEIKQGFVEVMSELSHSQTTEENNWRQVCETQDTHQDQITQIQTTVTSLKNEVQGELKKLNNKNVEIEDKMKNLEKERDTLLDRLDNLQKLYDSLVYQLVRCGSLPDTIRNEMVNGNLELSHPTPWPEKQLTHSSSHSKDLSLNGDSDVTSLACKSLSLSQALKEKCMNLNLSESSDDDHSHPWQQPLDSQSGSSKSRGYHSPRKLSQVDVSESGPRLQAIEELIQSEKDYCSQIWTILDDYLAPLQERHFLSAREISVLIPPYVGQIYDHHCQILSTLQERVSYWGSNVSIGDIFSRMTDSEEENIMSIYREYIADIPAAVGCLRRHVQQSRNFKTFIKGQKSRHPDGSDLLSLMMSPLQRIPRYSLLLQQILKHTPSTHPDHYNLQTSLAKLKSFVDQFNSEMSHTMMALNTDHSRRDGHSFRSSASGSSCDIGCLPSTRDSGIHSNGENSHSRSSRLPDNLDRGNFLPEWIEQSSGYLDQDTGRSRETYRDLHRMKLAARSQPDLSSYNKTYNRHNHLVDSHTRNLDSLSSLHHVDNKFKRPRSRRLDASEGLLINKRPVSMSHNQVNAVRELSYVNNSPRGRPASAIDFMLPSSDSRQKNNRDHLLHRPHTSLGPLTRDPVSRIPNSRSFQSDNYASDSSREYSTTPRSKPFIKEETPQKHVIHRNDKNRHRDNSDYEERRSEYDDRRDHSYGNQSRDNYERDTGNYPSGRDAGNLERNSVQGNYAPNCDKVNYDRNFDGHYYDNNESQYHPDESETYPSVNGISQYHADVEDEDDTAIHPTENIHNNKVKYDNHADLDYGQNQAYLEPQNTYDGNSFNNSEHAASDMSQEDIDKSAMRSLRLDDIQDSILQSNEREVEGESSDPLPQISLHLSHNNISQLSNSDNHEFVQPNDKKDSNSLPKNLNTDPQSQSICIPTDIDVRKNLENKKKKKTTKRYTSLEHIPMADDSRKSKNIKSSLKNLFSKKKGSVKMDDLEAEFAKELKRQKATLKSSNFPQNGMKIHLIDNNNSKVSTFKNLRPQLFTIFQREPANNYVS</sequence>
<dbReference type="Proteomes" id="UP000030746">
    <property type="component" value="Unassembled WGS sequence"/>
</dbReference>
<feature type="compositionally biased region" description="Polar residues" evidence="2">
    <location>
        <begin position="469"/>
        <end position="480"/>
    </location>
</feature>
<dbReference type="InterPro" id="IPR000219">
    <property type="entry name" value="DH_dom"/>
</dbReference>
<feature type="compositionally biased region" description="Polar residues" evidence="2">
    <location>
        <begin position="656"/>
        <end position="680"/>
    </location>
</feature>
<dbReference type="EMBL" id="KB200294">
    <property type="protein sequence ID" value="ESP02289.1"/>
    <property type="molecule type" value="Genomic_DNA"/>
</dbReference>
<feature type="coiled-coil region" evidence="1">
    <location>
        <begin position="78"/>
        <end position="119"/>
    </location>
</feature>
<dbReference type="PANTHER" id="PTHR46944:SF1">
    <property type="entry name" value="RHO GUANINE NUCLEOTIDE EXCHANGE FACTOR 33"/>
    <property type="match status" value="1"/>
</dbReference>
<feature type="compositionally biased region" description="Basic and acidic residues" evidence="2">
    <location>
        <begin position="917"/>
        <end position="930"/>
    </location>
</feature>
<dbReference type="PROSITE" id="PS50010">
    <property type="entry name" value="DH_2"/>
    <property type="match status" value="1"/>
</dbReference>
<dbReference type="KEGG" id="lgi:LOTGIDRAFT_172169"/>
<dbReference type="RefSeq" id="XP_009046997.1">
    <property type="nucleotide sequence ID" value="XM_009048749.1"/>
</dbReference>
<accession>V4AE40</accession>
<feature type="domain" description="DH" evidence="3">
    <location>
        <begin position="244"/>
        <end position="432"/>
    </location>
</feature>
<evidence type="ECO:0000256" key="2">
    <source>
        <dbReference type="SAM" id="MobiDB-lite"/>
    </source>
</evidence>
<dbReference type="SUPFAM" id="SSF48065">
    <property type="entry name" value="DBL homology domain (DH-domain)"/>
    <property type="match status" value="1"/>
</dbReference>
<organism evidence="4 5">
    <name type="scientific">Lottia gigantea</name>
    <name type="common">Giant owl limpet</name>
    <dbReference type="NCBI Taxonomy" id="225164"/>
    <lineage>
        <taxon>Eukaryota</taxon>
        <taxon>Metazoa</taxon>
        <taxon>Spiralia</taxon>
        <taxon>Lophotrochozoa</taxon>
        <taxon>Mollusca</taxon>
        <taxon>Gastropoda</taxon>
        <taxon>Patellogastropoda</taxon>
        <taxon>Lottioidea</taxon>
        <taxon>Lottiidae</taxon>
        <taxon>Lottia</taxon>
    </lineage>
</organism>
<dbReference type="CDD" id="cd00160">
    <property type="entry name" value="RhoGEF"/>
    <property type="match status" value="1"/>
</dbReference>